<dbReference type="AlphaFoldDB" id="A0A821PFD1"/>
<comment type="caution">
    <text evidence="3">The sequence shown here is derived from an EMBL/GenBank/DDBJ whole genome shotgun (WGS) entry which is preliminary data.</text>
</comment>
<sequence>MAYFGKVFTLEKNENFEGFINSLGLPKEKVDSYVKSKSSQKIEKDGDGYIITSTTSLGVTEMKFKPGVEFDQQLVPEIVTKNVITVDGDKFTQVQKAGGKTITYVREFSPDNLVVTITSDFWDGVAKRIYV</sequence>
<keyword evidence="4" id="KW-1185">Reference proteome</keyword>
<comment type="similarity">
    <text evidence="1">Belongs to the calycin superfamily. Fatty-acid binding protein (FABP) family.</text>
</comment>
<dbReference type="InterPro" id="IPR012674">
    <property type="entry name" value="Calycin"/>
</dbReference>
<feature type="domain" description="Lipocalin/cytosolic fatty-acid binding" evidence="2">
    <location>
        <begin position="12"/>
        <end position="122"/>
    </location>
</feature>
<dbReference type="EMBL" id="CAJOBZ010000006">
    <property type="protein sequence ID" value="CAF4802244.1"/>
    <property type="molecule type" value="Genomic_DNA"/>
</dbReference>
<dbReference type="InterPro" id="IPR000566">
    <property type="entry name" value="Lipocln_cytosolic_FA-bd_dom"/>
</dbReference>
<evidence type="ECO:0000313" key="4">
    <source>
        <dbReference type="Proteomes" id="UP000663880"/>
    </source>
</evidence>
<evidence type="ECO:0000313" key="3">
    <source>
        <dbReference type="EMBL" id="CAF4802244.1"/>
    </source>
</evidence>
<accession>A0A821PFD1</accession>
<evidence type="ECO:0000259" key="2">
    <source>
        <dbReference type="Pfam" id="PF00061"/>
    </source>
</evidence>
<organism evidence="3 4">
    <name type="scientific">Pieris macdunnoughi</name>
    <dbReference type="NCBI Taxonomy" id="345717"/>
    <lineage>
        <taxon>Eukaryota</taxon>
        <taxon>Metazoa</taxon>
        <taxon>Ecdysozoa</taxon>
        <taxon>Arthropoda</taxon>
        <taxon>Hexapoda</taxon>
        <taxon>Insecta</taxon>
        <taxon>Pterygota</taxon>
        <taxon>Neoptera</taxon>
        <taxon>Endopterygota</taxon>
        <taxon>Lepidoptera</taxon>
        <taxon>Glossata</taxon>
        <taxon>Ditrysia</taxon>
        <taxon>Papilionoidea</taxon>
        <taxon>Pieridae</taxon>
        <taxon>Pierinae</taxon>
        <taxon>Pieris</taxon>
    </lineage>
</organism>
<protein>
    <recommendedName>
        <fullName evidence="2">Lipocalin/cytosolic fatty-acid binding domain-containing protein</fullName>
    </recommendedName>
</protein>
<dbReference type="InterPro" id="IPR031259">
    <property type="entry name" value="ILBP"/>
</dbReference>
<dbReference type="SUPFAM" id="SSF50814">
    <property type="entry name" value="Lipocalins"/>
    <property type="match status" value="1"/>
</dbReference>
<evidence type="ECO:0000256" key="1">
    <source>
        <dbReference type="ARBA" id="ARBA00008390"/>
    </source>
</evidence>
<dbReference type="OrthoDB" id="354351at2759"/>
<dbReference type="PANTHER" id="PTHR11955">
    <property type="entry name" value="FATTY ACID BINDING PROTEIN"/>
    <property type="match status" value="1"/>
</dbReference>
<proteinExistence type="inferred from homology"/>
<reference evidence="3" key="1">
    <citation type="submission" date="2021-02" db="EMBL/GenBank/DDBJ databases">
        <authorList>
            <person name="Steward A R."/>
        </authorList>
    </citation>
    <scope>NUCLEOTIDE SEQUENCE</scope>
</reference>
<gene>
    <name evidence="3" type="ORF">PMACD_LOCUS3513</name>
</gene>
<name>A0A821PFD1_9NEOP</name>
<dbReference type="Gene3D" id="2.40.128.20">
    <property type="match status" value="1"/>
</dbReference>
<dbReference type="GO" id="GO:0008289">
    <property type="term" value="F:lipid binding"/>
    <property type="evidence" value="ECO:0007669"/>
    <property type="project" value="InterPro"/>
</dbReference>
<dbReference type="Proteomes" id="UP000663880">
    <property type="component" value="Unassembled WGS sequence"/>
</dbReference>
<dbReference type="Pfam" id="PF00061">
    <property type="entry name" value="Lipocalin"/>
    <property type="match status" value="1"/>
</dbReference>